<dbReference type="SUPFAM" id="SSF48452">
    <property type="entry name" value="TPR-like"/>
    <property type="match status" value="2"/>
</dbReference>
<sequence length="758" mass="85521">MSQIQVKEKFGNRCWFIPCEILQDAPSLIQGIVAKMGLTMPEGKDSYTVLMQYLDGATTKMLFVLDNFETPWWNQNSDQRAIENLVQQISNIHHVSVLLTMRGADAPGDIHWDILGSPEGIPTLSLDAAVEAFCDVSRKIYSLEDIVQHLQPLLQELDCMPLAVTLIAHQAQRVSLPQLMKMWMSRGTAMLKKVGAKDSRLTSIEYSIDLTLKIVLNSPGGTCVELLPVLSYLPNGVPLWSGVLKEIVSNSNDVDMQALSLVNSSLVYLENDGLKMLSPIREYLQHIYPIQPNELDKIEKFYLDYIANLPAHNVKAASLVGLHMANISKILHAKIEQSLGIHHFKALERLSELGIKFYEPTLILIDLALSQQKPTLEIQLRLEKASILRVMGKYKDALDQIQITESIIKTNQFGLLRAKTDNLLAKILKEKGNIYSVQHEYDNAKRLFKAAQSQYEDAGDQLGVASCTKSLGDIHQLQNEYKEAEDMLQAAKLSFENIKDKWGVASCMESLGDIHRIRSEYKMGRELLEAARLQYEILGDELGLARCFWSLADICQVQDQYDEAKQLLHSSTYHYEHIGDSLGVASCMESLGNAFKMQDQYNDATEWLQKGRSQYENIGDQLGIARCIESIGDIHRLKNEYHEAHMLLQTAKDMYETMGNQRGIAGCLWSQGDIHHINDNYTEAEKVFNEAKSLYELISDLHGLASCMASLGDIHLLKNDYLEARMLLLSAVTIFETIGGDATWCQERLEKIEHLVQE</sequence>
<gene>
    <name evidence="2" type="ORF">BT96DRAFT_860467</name>
</gene>
<evidence type="ECO:0000313" key="3">
    <source>
        <dbReference type="Proteomes" id="UP000799118"/>
    </source>
</evidence>
<dbReference type="SMART" id="SM00028">
    <property type="entry name" value="TPR"/>
    <property type="match status" value="8"/>
</dbReference>
<evidence type="ECO:0000313" key="2">
    <source>
        <dbReference type="EMBL" id="KAE9397063.1"/>
    </source>
</evidence>
<feature type="coiled-coil region" evidence="1">
    <location>
        <begin position="441"/>
        <end position="501"/>
    </location>
</feature>
<dbReference type="Proteomes" id="UP000799118">
    <property type="component" value="Unassembled WGS sequence"/>
</dbReference>
<dbReference type="OrthoDB" id="621413at2759"/>
<name>A0A6A4HGS8_9AGAR</name>
<dbReference type="EMBL" id="ML769503">
    <property type="protein sequence ID" value="KAE9397063.1"/>
    <property type="molecule type" value="Genomic_DNA"/>
</dbReference>
<dbReference type="PANTHER" id="PTHR47691">
    <property type="entry name" value="REGULATOR-RELATED"/>
    <property type="match status" value="1"/>
</dbReference>
<accession>A0A6A4HGS8</accession>
<keyword evidence="1" id="KW-0175">Coiled coil</keyword>
<proteinExistence type="predicted"/>
<dbReference type="Gene3D" id="1.25.40.10">
    <property type="entry name" value="Tetratricopeptide repeat domain"/>
    <property type="match status" value="2"/>
</dbReference>
<keyword evidence="3" id="KW-1185">Reference proteome</keyword>
<evidence type="ECO:0000256" key="1">
    <source>
        <dbReference type="SAM" id="Coils"/>
    </source>
</evidence>
<reference evidence="2" key="1">
    <citation type="journal article" date="2019" name="Environ. Microbiol.">
        <title>Fungal ecological strategies reflected in gene transcription - a case study of two litter decomposers.</title>
        <authorList>
            <person name="Barbi F."/>
            <person name="Kohler A."/>
            <person name="Barry K."/>
            <person name="Baskaran P."/>
            <person name="Daum C."/>
            <person name="Fauchery L."/>
            <person name="Ihrmark K."/>
            <person name="Kuo A."/>
            <person name="LaButti K."/>
            <person name="Lipzen A."/>
            <person name="Morin E."/>
            <person name="Grigoriev I.V."/>
            <person name="Henrissat B."/>
            <person name="Lindahl B."/>
            <person name="Martin F."/>
        </authorList>
    </citation>
    <scope>NUCLEOTIDE SEQUENCE</scope>
    <source>
        <strain evidence="2">JB14</strain>
    </source>
</reference>
<protein>
    <submittedName>
        <fullName evidence="2">TPR-like protein</fullName>
    </submittedName>
</protein>
<dbReference type="InterPro" id="IPR019734">
    <property type="entry name" value="TPR_rpt"/>
</dbReference>
<dbReference type="Pfam" id="PF13424">
    <property type="entry name" value="TPR_12"/>
    <property type="match status" value="3"/>
</dbReference>
<dbReference type="PANTHER" id="PTHR47691:SF3">
    <property type="entry name" value="HTH-TYPE TRANSCRIPTIONAL REGULATOR RV0890C-RELATED"/>
    <property type="match status" value="1"/>
</dbReference>
<dbReference type="InterPro" id="IPR011990">
    <property type="entry name" value="TPR-like_helical_dom_sf"/>
</dbReference>
<organism evidence="2 3">
    <name type="scientific">Gymnopus androsaceus JB14</name>
    <dbReference type="NCBI Taxonomy" id="1447944"/>
    <lineage>
        <taxon>Eukaryota</taxon>
        <taxon>Fungi</taxon>
        <taxon>Dikarya</taxon>
        <taxon>Basidiomycota</taxon>
        <taxon>Agaricomycotina</taxon>
        <taxon>Agaricomycetes</taxon>
        <taxon>Agaricomycetidae</taxon>
        <taxon>Agaricales</taxon>
        <taxon>Marasmiineae</taxon>
        <taxon>Omphalotaceae</taxon>
        <taxon>Gymnopus</taxon>
    </lineage>
</organism>
<dbReference type="AlphaFoldDB" id="A0A6A4HGS8"/>